<evidence type="ECO:0000313" key="1">
    <source>
        <dbReference type="WBParaSite" id="ASIM_0000814601-mRNA-1"/>
    </source>
</evidence>
<dbReference type="WBParaSite" id="ASIM_0000814601-mRNA-1">
    <property type="protein sequence ID" value="ASIM_0000814601-mRNA-1"/>
    <property type="gene ID" value="ASIM_0000814601"/>
</dbReference>
<name>A0A0M3JKH2_ANISI</name>
<reference evidence="1" key="1">
    <citation type="submission" date="2017-02" db="UniProtKB">
        <authorList>
            <consortium name="WormBaseParasite"/>
        </authorList>
    </citation>
    <scope>IDENTIFICATION</scope>
</reference>
<proteinExistence type="predicted"/>
<organism evidence="1">
    <name type="scientific">Anisakis simplex</name>
    <name type="common">Herring worm</name>
    <dbReference type="NCBI Taxonomy" id="6269"/>
    <lineage>
        <taxon>Eukaryota</taxon>
        <taxon>Metazoa</taxon>
        <taxon>Ecdysozoa</taxon>
        <taxon>Nematoda</taxon>
        <taxon>Chromadorea</taxon>
        <taxon>Rhabditida</taxon>
        <taxon>Spirurina</taxon>
        <taxon>Ascaridomorpha</taxon>
        <taxon>Ascaridoidea</taxon>
        <taxon>Anisakidae</taxon>
        <taxon>Anisakis</taxon>
        <taxon>Anisakis simplex complex</taxon>
    </lineage>
</organism>
<dbReference type="AlphaFoldDB" id="A0A0M3JKH2"/>
<accession>A0A0M3JKH2</accession>
<sequence length="67" mass="7715">LEFYLDDEEEASALFGNDNSKPIQKEKGDPKPPKINADKMIYYFGFNFNSRRLRDVKFNIDIVGIAA</sequence>
<protein>
    <submittedName>
        <fullName evidence="1">MATH domain-containing protein</fullName>
    </submittedName>
</protein>